<evidence type="ECO:0000313" key="7">
    <source>
        <dbReference type="EMBL" id="MBI0143738.1"/>
    </source>
</evidence>
<dbReference type="InterPro" id="IPR009091">
    <property type="entry name" value="RCC1/BLIP-II"/>
</dbReference>
<evidence type="ECO:0000313" key="8">
    <source>
        <dbReference type="Proteomes" id="UP000700855"/>
    </source>
</evidence>
<dbReference type="Pfam" id="PF25390">
    <property type="entry name" value="WD40_RLD"/>
    <property type="match status" value="2"/>
</dbReference>
<dbReference type="Pfam" id="PF09479">
    <property type="entry name" value="Flg_new"/>
    <property type="match status" value="2"/>
</dbReference>
<accession>A0ABS0QZ73</accession>
<feature type="domain" description="RCC1-like" evidence="6">
    <location>
        <begin position="904"/>
        <end position="1206"/>
    </location>
</feature>
<sequence>MGKQQLIRGVFTVLTTLGLCAVAGLTCANAAQDFAPASQEQSSYENQGGGGSKLSIPYHPNNVEAGTDDKTTHLSSTPSPIPSPSSSSLNSYSPFPSSPTPSSPSPLSIQSAPVSQIESNYQVSFNTAGGSPTPETQNPQSGQNAQRPADPTRQGFSFDGWFNNDVAYDFSQPVTSNLALTAHWTPVQGIWSMNPDHGSTQGGTEVTLTPPQPRGIRFSQISAGAYHNLALASDGSTWAWGLNGSGQLGNGQHATGNKNISYTDNSASKATPVKIQSPANIRFTKVSAGFYHSLALDDDGNAWAWGLNGTGQLGIGVDPGTSATSNFNNTADKDQPTKVVMPTGVHFTQISAGGVESLALDDQGRVWAWGLNNAGQLGTGAGDKNNPVQNKPVQIRIPDDSRIIAISTGWFHSLALDDQGRVWAWGLNGSGQIGNGKNGTSYMDGSVNAPTPTLSQLPNTVVIKRISAGAYYSLAIDNTGQAWAWGLNSSGALGNGAKGSKGIWDAESTSADTNKPVQVQSPIGTRFVQINATAYHTTAIDETGQAWAWGLNGSGQLGNGQSGSNYTDNSVSATKPNKVEMPSNIHAVQICAGYSHSIALGSDGQTYSWGYNASGQLGNGNTIQGGIWDNASGEQDTSHPNPVLFPEPARITGAKFDGIPSTTIPSRQADGTWRITSPAHPEGLVKLDVDWSMEGTRPTEQFDYRYLSATKHKVTFMTSEDSSAPPSQWVDDGGQAVRPVSDPVRAGWLFDGWFLNEVAYDFADPVVSDMTLAAHWTKGDGSWSTDRKQGATTGGDNVILTPPAARGIKFSQVSGGDAFSLALGSDGALYSWGSNAKGQLGIGSAGSKDNSALRDTPTRVTTPQGVRFIAVSAGGLHSLALDSSGQAWAWGMDGSGQLGDGRNGSSTTDDSVKSTAPIKVQMPTGVRFTRIAAGYYHSLALDEQGGVWAWGLDGAGQLGDGHLGSDRDDNTVIAKVPTKVKSPTGVKFTQITAGAYHSLALDDTGKVWAWGLNGVGQLGNGENAGAVGLNSKSKSLPTRVSMDGNTRITQLATGAYHSLALDNTGQVWAWGLNSSGQLGMGTSASSIWDYTKASLSKPTAVKLPSDVTATRIASGYYHSTLEGTDGKWYTWGLDASGQLGDGRNSTSWRANDVITVSPSSPQTLAGHAFNRLEAGGYHTVGIGEDGELYAWGQNSSGQLGNKKHGDPSVWDDPSTYMNTPVKAVFPGEPKAESVTFGQTPSPGIPTDLHNGTWLVTTPWHAPEEVTVTIAWSLNGSAEPDDTTNTYKYIQLGVLPLTGQQGIMTALLVGLMLASSGLAAKRHRMSQKVHGIM</sequence>
<dbReference type="Gene3D" id="2.130.10.30">
    <property type="entry name" value="Regulator of chromosome condensation 1/beta-lactamase-inhibitor protein II"/>
    <property type="match status" value="4"/>
</dbReference>
<feature type="domain" description="RCC1-like" evidence="6">
    <location>
        <begin position="269"/>
        <end position="622"/>
    </location>
</feature>
<gene>
    <name evidence="7" type="ORF">H3U98_02940</name>
</gene>
<dbReference type="SUPFAM" id="SSF50985">
    <property type="entry name" value="RCC1/BLIP-II"/>
    <property type="match status" value="3"/>
</dbReference>
<feature type="compositionally biased region" description="Gly residues" evidence="3">
    <location>
        <begin position="893"/>
        <end position="902"/>
    </location>
</feature>
<feature type="region of interest" description="Disordered" evidence="3">
    <location>
        <begin position="892"/>
        <end position="914"/>
    </location>
</feature>
<keyword evidence="4" id="KW-1133">Transmembrane helix</keyword>
<feature type="region of interest" description="Disordered" evidence="3">
    <location>
        <begin position="656"/>
        <end position="677"/>
    </location>
</feature>
<dbReference type="PROSITE" id="PS50012">
    <property type="entry name" value="RCC1_3"/>
    <property type="match status" value="13"/>
</dbReference>
<keyword evidence="5" id="KW-0732">Signal</keyword>
<comment type="subcellular location">
    <subcellularLocation>
        <location evidence="1">Cell envelope</location>
    </subcellularLocation>
</comment>
<feature type="transmembrane region" description="Helical" evidence="4">
    <location>
        <begin position="1301"/>
        <end position="1319"/>
    </location>
</feature>
<proteinExistence type="predicted"/>
<keyword evidence="4" id="KW-0472">Membrane</keyword>
<dbReference type="EMBL" id="JACFSA010000001">
    <property type="protein sequence ID" value="MBI0143738.1"/>
    <property type="molecule type" value="Genomic_DNA"/>
</dbReference>
<dbReference type="InterPro" id="IPR051625">
    <property type="entry name" value="Signaling_Regulatory_Domain"/>
</dbReference>
<comment type="caution">
    <text evidence="7">The sequence shown here is derived from an EMBL/GenBank/DDBJ whole genome shotgun (WGS) entry which is preliminary data.</text>
</comment>
<dbReference type="Pfam" id="PF00415">
    <property type="entry name" value="RCC1"/>
    <property type="match status" value="1"/>
</dbReference>
<evidence type="ECO:0000256" key="2">
    <source>
        <dbReference type="ARBA" id="ARBA00022737"/>
    </source>
</evidence>
<name>A0ABS0QZ73_9BIFI</name>
<evidence type="ECO:0000256" key="5">
    <source>
        <dbReference type="SAM" id="SignalP"/>
    </source>
</evidence>
<dbReference type="PROSITE" id="PS00626">
    <property type="entry name" value="RCC1_2"/>
    <property type="match status" value="7"/>
</dbReference>
<keyword evidence="8" id="KW-1185">Reference proteome</keyword>
<protein>
    <submittedName>
        <fullName evidence="7">InlB B-repeat-containing protein</fullName>
    </submittedName>
</protein>
<dbReference type="Pfam" id="PF13540">
    <property type="entry name" value="RCC1_2"/>
    <property type="match status" value="1"/>
</dbReference>
<feature type="region of interest" description="Disordered" evidence="3">
    <location>
        <begin position="778"/>
        <end position="797"/>
    </location>
</feature>
<evidence type="ECO:0000259" key="6">
    <source>
        <dbReference type="Pfam" id="PF25390"/>
    </source>
</evidence>
<dbReference type="InterPro" id="IPR042229">
    <property type="entry name" value="Listeria/Bacterioides_rpt_sf"/>
</dbReference>
<organism evidence="7 8">
    <name type="scientific">Bifidobacterium choladohabitans</name>
    <dbReference type="NCBI Taxonomy" id="2750947"/>
    <lineage>
        <taxon>Bacteria</taxon>
        <taxon>Bacillati</taxon>
        <taxon>Actinomycetota</taxon>
        <taxon>Actinomycetes</taxon>
        <taxon>Bifidobacteriales</taxon>
        <taxon>Bifidobacteriaceae</taxon>
        <taxon>Bifidobacterium</taxon>
    </lineage>
</organism>
<keyword evidence="2" id="KW-0677">Repeat</keyword>
<dbReference type="Proteomes" id="UP000700855">
    <property type="component" value="Unassembled WGS sequence"/>
</dbReference>
<dbReference type="InterPro" id="IPR013378">
    <property type="entry name" value="InlB-like_B-rpt"/>
</dbReference>
<dbReference type="Gene3D" id="2.60.40.4270">
    <property type="entry name" value="Listeria-Bacteroides repeat domain"/>
    <property type="match status" value="2"/>
</dbReference>
<dbReference type="InterPro" id="IPR058923">
    <property type="entry name" value="RCC1-like_dom"/>
</dbReference>
<reference evidence="7 8" key="1">
    <citation type="submission" date="2020-07" db="EMBL/GenBank/DDBJ databases">
        <title>Isolated bacteria genomes of Apis mellifera.</title>
        <authorList>
            <person name="Wu J."/>
            <person name="Zheng H."/>
        </authorList>
    </citation>
    <scope>NUCLEOTIDE SEQUENCE [LARGE SCALE GENOMIC DNA]</scope>
    <source>
        <strain evidence="7 8">W8116</strain>
    </source>
</reference>
<feature type="signal peptide" evidence="5">
    <location>
        <begin position="1"/>
        <end position="30"/>
    </location>
</feature>
<evidence type="ECO:0000256" key="4">
    <source>
        <dbReference type="SAM" id="Phobius"/>
    </source>
</evidence>
<dbReference type="PANTHER" id="PTHR22872">
    <property type="entry name" value="BTK-BINDING PROTEIN-RELATED"/>
    <property type="match status" value="1"/>
</dbReference>
<evidence type="ECO:0000256" key="1">
    <source>
        <dbReference type="ARBA" id="ARBA00004196"/>
    </source>
</evidence>
<feature type="compositionally biased region" description="Polar residues" evidence="3">
    <location>
        <begin position="114"/>
        <end position="146"/>
    </location>
</feature>
<dbReference type="InterPro" id="IPR000408">
    <property type="entry name" value="Reg_chr_condens"/>
</dbReference>
<dbReference type="RefSeq" id="WP_198205742.1">
    <property type="nucleotide sequence ID" value="NZ_JACFSA010000001.1"/>
</dbReference>
<feature type="region of interest" description="Disordered" evidence="3">
    <location>
        <begin position="39"/>
        <end position="157"/>
    </location>
</feature>
<keyword evidence="4" id="KW-0812">Transmembrane</keyword>
<evidence type="ECO:0000256" key="3">
    <source>
        <dbReference type="SAM" id="MobiDB-lite"/>
    </source>
</evidence>
<feature type="compositionally biased region" description="Low complexity" evidence="3">
    <location>
        <begin position="84"/>
        <end position="95"/>
    </location>
</feature>
<feature type="chain" id="PRO_5045716075" evidence="5">
    <location>
        <begin position="31"/>
        <end position="1332"/>
    </location>
</feature>
<dbReference type="NCBIfam" id="TIGR02543">
    <property type="entry name" value="List_Bact_rpt"/>
    <property type="match status" value="1"/>
</dbReference>
<dbReference type="PRINTS" id="PR00633">
    <property type="entry name" value="RCCNDNSATION"/>
</dbReference>